<feature type="compositionally biased region" description="Low complexity" evidence="7">
    <location>
        <begin position="435"/>
        <end position="444"/>
    </location>
</feature>
<dbReference type="PANTHER" id="PTHR24345:SF91">
    <property type="entry name" value="SERINE_THREONINE-PROTEIN KINASE PLK4"/>
    <property type="match status" value="1"/>
</dbReference>
<evidence type="ECO:0000313" key="10">
    <source>
        <dbReference type="Proteomes" id="UP000287166"/>
    </source>
</evidence>
<dbReference type="PROSITE" id="PS50011">
    <property type="entry name" value="PROTEIN_KINASE_DOM"/>
    <property type="match status" value="1"/>
</dbReference>
<evidence type="ECO:0000256" key="2">
    <source>
        <dbReference type="ARBA" id="ARBA00022679"/>
    </source>
</evidence>
<evidence type="ECO:0000256" key="5">
    <source>
        <dbReference type="ARBA" id="ARBA00022840"/>
    </source>
</evidence>
<keyword evidence="1" id="KW-0723">Serine/threonine-protein kinase</keyword>
<dbReference type="GO" id="GO:0005634">
    <property type="term" value="C:nucleus"/>
    <property type="evidence" value="ECO:0007669"/>
    <property type="project" value="TreeGrafter"/>
</dbReference>
<proteinExistence type="predicted"/>
<feature type="binding site" evidence="6">
    <location>
        <position position="75"/>
    </location>
    <ligand>
        <name>ATP</name>
        <dbReference type="ChEBI" id="CHEBI:30616"/>
    </ligand>
</feature>
<dbReference type="PROSITE" id="PS00107">
    <property type="entry name" value="PROTEIN_KINASE_ATP"/>
    <property type="match status" value="1"/>
</dbReference>
<dbReference type="InParanoid" id="A0A401GZT4"/>
<dbReference type="PANTHER" id="PTHR24345">
    <property type="entry name" value="SERINE/THREONINE-PROTEIN KINASE PLK"/>
    <property type="match status" value="1"/>
</dbReference>
<evidence type="ECO:0000256" key="7">
    <source>
        <dbReference type="SAM" id="MobiDB-lite"/>
    </source>
</evidence>
<dbReference type="InterPro" id="IPR011009">
    <property type="entry name" value="Kinase-like_dom_sf"/>
</dbReference>
<dbReference type="AlphaFoldDB" id="A0A401GZT4"/>
<evidence type="ECO:0000313" key="9">
    <source>
        <dbReference type="EMBL" id="GBE87649.1"/>
    </source>
</evidence>
<evidence type="ECO:0000256" key="6">
    <source>
        <dbReference type="PROSITE-ProRule" id="PRU10141"/>
    </source>
</evidence>
<dbReference type="InterPro" id="IPR017441">
    <property type="entry name" value="Protein_kinase_ATP_BS"/>
</dbReference>
<dbReference type="OrthoDB" id="541276at2759"/>
<dbReference type="SMART" id="SM00220">
    <property type="entry name" value="S_TKc"/>
    <property type="match status" value="1"/>
</dbReference>
<gene>
    <name evidence="9" type="ORF">SCP_1103260</name>
</gene>
<dbReference type="Pfam" id="PF00069">
    <property type="entry name" value="Pkinase"/>
    <property type="match status" value="1"/>
</dbReference>
<dbReference type="GO" id="GO:0004674">
    <property type="term" value="F:protein serine/threonine kinase activity"/>
    <property type="evidence" value="ECO:0007669"/>
    <property type="project" value="UniProtKB-KW"/>
</dbReference>
<name>A0A401GZT4_9APHY</name>
<feature type="region of interest" description="Disordered" evidence="7">
    <location>
        <begin position="328"/>
        <end position="453"/>
    </location>
</feature>
<comment type="caution">
    <text evidence="9">The sequence shown here is derived from an EMBL/GenBank/DDBJ whole genome shotgun (WGS) entry which is preliminary data.</text>
</comment>
<dbReference type="InterPro" id="IPR008271">
    <property type="entry name" value="Ser/Thr_kinase_AS"/>
</dbReference>
<feature type="compositionally biased region" description="Basic and acidic residues" evidence="7">
    <location>
        <begin position="382"/>
        <end position="394"/>
    </location>
</feature>
<evidence type="ECO:0000256" key="1">
    <source>
        <dbReference type="ARBA" id="ARBA00022527"/>
    </source>
</evidence>
<keyword evidence="2" id="KW-0808">Transferase</keyword>
<feature type="domain" description="Protein kinase" evidence="8">
    <location>
        <begin position="42"/>
        <end position="311"/>
    </location>
</feature>
<organism evidence="9 10">
    <name type="scientific">Sparassis crispa</name>
    <dbReference type="NCBI Taxonomy" id="139825"/>
    <lineage>
        <taxon>Eukaryota</taxon>
        <taxon>Fungi</taxon>
        <taxon>Dikarya</taxon>
        <taxon>Basidiomycota</taxon>
        <taxon>Agaricomycotina</taxon>
        <taxon>Agaricomycetes</taxon>
        <taxon>Polyporales</taxon>
        <taxon>Sparassidaceae</taxon>
        <taxon>Sparassis</taxon>
    </lineage>
</organism>
<dbReference type="InterPro" id="IPR000719">
    <property type="entry name" value="Prot_kinase_dom"/>
</dbReference>
<evidence type="ECO:0000259" key="8">
    <source>
        <dbReference type="PROSITE" id="PS50011"/>
    </source>
</evidence>
<keyword evidence="5 6" id="KW-0067">ATP-binding</keyword>
<dbReference type="GO" id="GO:0005524">
    <property type="term" value="F:ATP binding"/>
    <property type="evidence" value="ECO:0007669"/>
    <property type="project" value="UniProtKB-UniRule"/>
</dbReference>
<dbReference type="FunCoup" id="A0A401GZT4">
    <property type="interactions" value="269"/>
</dbReference>
<dbReference type="GeneID" id="38784566"/>
<dbReference type="STRING" id="139825.A0A401GZT4"/>
<dbReference type="Proteomes" id="UP000287166">
    <property type="component" value="Unassembled WGS sequence"/>
</dbReference>
<sequence length="508" mass="56699">MPLSTHFAYSQLHIHVYTRRTHIMSKHSVPNLAFKCIDAGRIQLLDVLGAGGHGTIYRARDLSSSLAHPIFYAVKVLHICNIETQGGIYQSREVHLQHCVSDHPNILTLHRVVRDAHYLYIVLDYCPGGDMFGIVSRKNLFARNDELIRSLFLQLIDAVHACHQRGIYHRDLKPENILVSRDLTQLYVADFGLATKTRHSITFGAGTTLYMSPECLNADSHAKSYDTRRGDVWALGVIFTNMVSGRSPWKRATLDDKCYRYFLDDPDFLRKMLPISESTHRILHAIFTSDPGAAIELPALRQLVENTDTFYMSQEEIAASNEHVQSAWESYRSPNSPLMKDDSDDSDEWTTSESSLSSLEDDSDDSDEHSDGVESQSLLNVEEGHSVGACDRKSSPHGLGDDGALEAHKPHGTDQFLPRRIRTVVGLPQEEDTTSSSSGFCDISSSDDDSDILITPEMHEPADVAPKSRNGSLGGVYSRPPIGRLGKIQCSEVGVQPLRRLVDRFIID</sequence>
<keyword evidence="3 6" id="KW-0547">Nucleotide-binding</keyword>
<dbReference type="SUPFAM" id="SSF56112">
    <property type="entry name" value="Protein kinase-like (PK-like)"/>
    <property type="match status" value="1"/>
</dbReference>
<dbReference type="RefSeq" id="XP_027618562.1">
    <property type="nucleotide sequence ID" value="XM_027762761.1"/>
</dbReference>
<feature type="compositionally biased region" description="Acidic residues" evidence="7">
    <location>
        <begin position="359"/>
        <end position="368"/>
    </location>
</feature>
<dbReference type="EMBL" id="BFAD01000011">
    <property type="protein sequence ID" value="GBE87649.1"/>
    <property type="molecule type" value="Genomic_DNA"/>
</dbReference>
<reference evidence="9 10" key="1">
    <citation type="journal article" date="2018" name="Sci. Rep.">
        <title>Genome sequence of the cauliflower mushroom Sparassis crispa (Hanabiratake) and its association with beneficial usage.</title>
        <authorList>
            <person name="Kiyama R."/>
            <person name="Furutani Y."/>
            <person name="Kawaguchi K."/>
            <person name="Nakanishi T."/>
        </authorList>
    </citation>
    <scope>NUCLEOTIDE SEQUENCE [LARGE SCALE GENOMIC DNA]</scope>
</reference>
<keyword evidence="10" id="KW-1185">Reference proteome</keyword>
<dbReference type="Gene3D" id="1.10.510.10">
    <property type="entry name" value="Transferase(Phosphotransferase) domain 1"/>
    <property type="match status" value="1"/>
</dbReference>
<keyword evidence="4" id="KW-0418">Kinase</keyword>
<protein>
    <submittedName>
        <fullName evidence="9">Negative regulator of sexual conjugation and meiosis</fullName>
    </submittedName>
</protein>
<evidence type="ECO:0000256" key="3">
    <source>
        <dbReference type="ARBA" id="ARBA00022741"/>
    </source>
</evidence>
<accession>A0A401GZT4</accession>
<dbReference type="PROSITE" id="PS00108">
    <property type="entry name" value="PROTEIN_KINASE_ST"/>
    <property type="match status" value="1"/>
</dbReference>
<evidence type="ECO:0000256" key="4">
    <source>
        <dbReference type="ARBA" id="ARBA00022777"/>
    </source>
</evidence>